<proteinExistence type="predicted"/>
<evidence type="ECO:0008006" key="2">
    <source>
        <dbReference type="Google" id="ProtNLM"/>
    </source>
</evidence>
<evidence type="ECO:0000313" key="1">
    <source>
        <dbReference type="EMBL" id="GAF67765.1"/>
    </source>
</evidence>
<dbReference type="AlphaFoldDB" id="X0SVD1"/>
<dbReference type="Gene3D" id="2.60.40.10">
    <property type="entry name" value="Immunoglobulins"/>
    <property type="match status" value="1"/>
</dbReference>
<dbReference type="EMBL" id="BARS01008885">
    <property type="protein sequence ID" value="GAF67765.1"/>
    <property type="molecule type" value="Genomic_DNA"/>
</dbReference>
<gene>
    <name evidence="1" type="ORF">S01H1_16839</name>
</gene>
<reference evidence="1" key="1">
    <citation type="journal article" date="2014" name="Front. Microbiol.">
        <title>High frequency of phylogenetically diverse reductive dehalogenase-homologous genes in deep subseafloor sedimentary metagenomes.</title>
        <authorList>
            <person name="Kawai M."/>
            <person name="Futagami T."/>
            <person name="Toyoda A."/>
            <person name="Takaki Y."/>
            <person name="Nishi S."/>
            <person name="Hori S."/>
            <person name="Arai W."/>
            <person name="Tsubouchi T."/>
            <person name="Morono Y."/>
            <person name="Uchiyama I."/>
            <person name="Ito T."/>
            <person name="Fujiyama A."/>
            <person name="Inagaki F."/>
            <person name="Takami H."/>
        </authorList>
    </citation>
    <scope>NUCLEOTIDE SEQUENCE</scope>
    <source>
        <strain evidence="1">Expedition CK06-06</strain>
    </source>
</reference>
<comment type="caution">
    <text evidence="1">The sequence shown here is derived from an EMBL/GenBank/DDBJ whole genome shotgun (WGS) entry which is preliminary data.</text>
</comment>
<accession>X0SVD1</accession>
<protein>
    <recommendedName>
        <fullName evidence="2">CARDB domain-containing protein</fullName>
    </recommendedName>
</protein>
<organism evidence="1">
    <name type="scientific">marine sediment metagenome</name>
    <dbReference type="NCBI Taxonomy" id="412755"/>
    <lineage>
        <taxon>unclassified sequences</taxon>
        <taxon>metagenomes</taxon>
        <taxon>ecological metagenomes</taxon>
    </lineage>
</organism>
<sequence>YNSGESVTESHAWPAVGDYEIKVRAKDIGGGAGYWSDPFPLHIDLPVLQVSIIKGGLTKVSATIKNIGLAEADEINWKITLDGGLILLGKETTGTIQTIPAGGEEEVRSGLIFGFGRTRITITADILEGSGIRNQGAFVLLFFINVLPGGG</sequence>
<feature type="non-terminal residue" evidence="1">
    <location>
        <position position="1"/>
    </location>
</feature>
<dbReference type="InterPro" id="IPR013783">
    <property type="entry name" value="Ig-like_fold"/>
</dbReference>
<name>X0SVD1_9ZZZZ</name>